<dbReference type="EMBL" id="BDGG01000015">
    <property type="protein sequence ID" value="GAV07494.1"/>
    <property type="molecule type" value="Genomic_DNA"/>
</dbReference>
<proteinExistence type="predicted"/>
<sequence>MTACSTKALSAIGWTDDTMGKAAQSKCWERPPTKIDVFMMNLSIWWGKEGCIIFGNVLYEKCRHSRLAAYHTELAPAKSKQ</sequence>
<evidence type="ECO:0000313" key="1">
    <source>
        <dbReference type="EMBL" id="GAV07494.1"/>
    </source>
</evidence>
<organism evidence="1 2">
    <name type="scientific">Ramazzottius varieornatus</name>
    <name type="common">Water bear</name>
    <name type="synonym">Tardigrade</name>
    <dbReference type="NCBI Taxonomy" id="947166"/>
    <lineage>
        <taxon>Eukaryota</taxon>
        <taxon>Metazoa</taxon>
        <taxon>Ecdysozoa</taxon>
        <taxon>Tardigrada</taxon>
        <taxon>Eutardigrada</taxon>
        <taxon>Parachela</taxon>
        <taxon>Hypsibioidea</taxon>
        <taxon>Ramazzottiidae</taxon>
        <taxon>Ramazzottius</taxon>
    </lineage>
</organism>
<dbReference type="Proteomes" id="UP000186922">
    <property type="component" value="Unassembled WGS sequence"/>
</dbReference>
<evidence type="ECO:0000313" key="2">
    <source>
        <dbReference type="Proteomes" id="UP000186922"/>
    </source>
</evidence>
<reference evidence="1 2" key="1">
    <citation type="journal article" date="2016" name="Nat. Commun.">
        <title>Extremotolerant tardigrade genome and improved radiotolerance of human cultured cells by tardigrade-unique protein.</title>
        <authorList>
            <person name="Hashimoto T."/>
            <person name="Horikawa D.D."/>
            <person name="Saito Y."/>
            <person name="Kuwahara H."/>
            <person name="Kozuka-Hata H."/>
            <person name="Shin-I T."/>
            <person name="Minakuchi Y."/>
            <person name="Ohishi K."/>
            <person name="Motoyama A."/>
            <person name="Aizu T."/>
            <person name="Enomoto A."/>
            <person name="Kondo K."/>
            <person name="Tanaka S."/>
            <person name="Hara Y."/>
            <person name="Koshikawa S."/>
            <person name="Sagara H."/>
            <person name="Miura T."/>
            <person name="Yokobori S."/>
            <person name="Miyagawa K."/>
            <person name="Suzuki Y."/>
            <person name="Kubo T."/>
            <person name="Oyama M."/>
            <person name="Kohara Y."/>
            <person name="Fujiyama A."/>
            <person name="Arakawa K."/>
            <person name="Katayama T."/>
            <person name="Toyoda A."/>
            <person name="Kunieda T."/>
        </authorList>
    </citation>
    <scope>NUCLEOTIDE SEQUENCE [LARGE SCALE GENOMIC DNA]</scope>
    <source>
        <strain evidence="1 2">YOKOZUNA-1</strain>
    </source>
</reference>
<gene>
    <name evidence="1" type="primary">RvY_17321-1</name>
    <name evidence="1" type="synonym">RvY_17321.1</name>
    <name evidence="1" type="ORF">RvY_17321</name>
</gene>
<accession>A0A1D1W7N8</accession>
<protein>
    <submittedName>
        <fullName evidence="1">Uncharacterized protein</fullName>
    </submittedName>
</protein>
<name>A0A1D1W7N8_RAMVA</name>
<dbReference type="AlphaFoldDB" id="A0A1D1W7N8"/>
<comment type="caution">
    <text evidence="1">The sequence shown here is derived from an EMBL/GenBank/DDBJ whole genome shotgun (WGS) entry which is preliminary data.</text>
</comment>
<keyword evidence="2" id="KW-1185">Reference proteome</keyword>